<keyword evidence="6 8" id="KW-0675">Receptor</keyword>
<dbReference type="InterPro" id="IPR013604">
    <property type="entry name" value="7TM_chemorcpt"/>
</dbReference>
<dbReference type="GO" id="GO:0008049">
    <property type="term" value="P:male courtship behavior"/>
    <property type="evidence" value="ECO:0007669"/>
    <property type="project" value="TreeGrafter"/>
</dbReference>
<keyword evidence="9" id="KW-0732">Signal</keyword>
<dbReference type="GO" id="GO:0043025">
    <property type="term" value="C:neuronal cell body"/>
    <property type="evidence" value="ECO:0007669"/>
    <property type="project" value="TreeGrafter"/>
</dbReference>
<gene>
    <name evidence="11" type="primary">LOC117643822</name>
</gene>
<keyword evidence="2 8" id="KW-1003">Cell membrane</keyword>
<evidence type="ECO:0000313" key="10">
    <source>
        <dbReference type="Proteomes" id="UP000515158"/>
    </source>
</evidence>
<feature type="transmembrane region" description="Helical" evidence="8">
    <location>
        <begin position="118"/>
        <end position="146"/>
    </location>
</feature>
<comment type="subcellular location">
    <subcellularLocation>
        <location evidence="1 8">Cell membrane</location>
        <topology evidence="1 8">Multi-pass membrane protein</topology>
    </subcellularLocation>
</comment>
<keyword evidence="4 8" id="KW-1133">Transmembrane helix</keyword>
<dbReference type="InParanoid" id="A0A6P8YNP9"/>
<protein>
    <recommendedName>
        <fullName evidence="8">Gustatory receptor</fullName>
    </recommendedName>
</protein>
<dbReference type="KEGG" id="tpal:117643822"/>
<comment type="similarity">
    <text evidence="8">Belongs to the insect chemoreceptor superfamily. Gustatory receptor (GR) family.</text>
</comment>
<keyword evidence="10" id="KW-1185">Reference proteome</keyword>
<evidence type="ECO:0000256" key="2">
    <source>
        <dbReference type="ARBA" id="ARBA00022475"/>
    </source>
</evidence>
<dbReference type="GO" id="GO:0050909">
    <property type="term" value="P:sensory perception of taste"/>
    <property type="evidence" value="ECO:0007669"/>
    <property type="project" value="InterPro"/>
</dbReference>
<comment type="caution">
    <text evidence="8">Lacks conserved residue(s) required for the propagation of feature annotation.</text>
</comment>
<name>A0A6P8YNP9_THRPL</name>
<dbReference type="AlphaFoldDB" id="A0A6P8YNP9"/>
<evidence type="ECO:0000313" key="11">
    <source>
        <dbReference type="RefSeq" id="XP_034238825.1"/>
    </source>
</evidence>
<organism evidence="11">
    <name type="scientific">Thrips palmi</name>
    <name type="common">Melon thrips</name>
    <dbReference type="NCBI Taxonomy" id="161013"/>
    <lineage>
        <taxon>Eukaryota</taxon>
        <taxon>Metazoa</taxon>
        <taxon>Ecdysozoa</taxon>
        <taxon>Arthropoda</taxon>
        <taxon>Hexapoda</taxon>
        <taxon>Insecta</taxon>
        <taxon>Pterygota</taxon>
        <taxon>Neoptera</taxon>
        <taxon>Paraneoptera</taxon>
        <taxon>Thysanoptera</taxon>
        <taxon>Terebrantia</taxon>
        <taxon>Thripoidea</taxon>
        <taxon>Thripidae</taxon>
        <taxon>Thrips</taxon>
    </lineage>
</organism>
<evidence type="ECO:0000256" key="4">
    <source>
        <dbReference type="ARBA" id="ARBA00022989"/>
    </source>
</evidence>
<evidence type="ECO:0000256" key="1">
    <source>
        <dbReference type="ARBA" id="ARBA00004651"/>
    </source>
</evidence>
<feature type="transmembrane region" description="Helical" evidence="8">
    <location>
        <begin position="75"/>
        <end position="97"/>
    </location>
</feature>
<dbReference type="PANTHER" id="PTHR21143:SF123">
    <property type="entry name" value="GUSTATORY RECEPTOR FOR SUGAR TASTE 43A-RELATED"/>
    <property type="match status" value="1"/>
</dbReference>
<keyword evidence="7 8" id="KW-0807">Transducer</keyword>
<evidence type="ECO:0000256" key="8">
    <source>
        <dbReference type="RuleBase" id="RU363108"/>
    </source>
</evidence>
<dbReference type="FunCoup" id="A0A6P8YNP9">
    <property type="interactions" value="9"/>
</dbReference>
<dbReference type="GO" id="GO:0007165">
    <property type="term" value="P:signal transduction"/>
    <property type="evidence" value="ECO:0007669"/>
    <property type="project" value="UniProtKB-KW"/>
</dbReference>
<feature type="chain" id="PRO_5027789730" description="Gustatory receptor" evidence="9">
    <location>
        <begin position="18"/>
        <end position="419"/>
    </location>
</feature>
<dbReference type="OrthoDB" id="8176814at2759"/>
<dbReference type="Proteomes" id="UP000515158">
    <property type="component" value="Unplaced"/>
</dbReference>
<dbReference type="GO" id="GO:0030424">
    <property type="term" value="C:axon"/>
    <property type="evidence" value="ECO:0007669"/>
    <property type="project" value="TreeGrafter"/>
</dbReference>
<dbReference type="GeneID" id="117643822"/>
<dbReference type="GO" id="GO:0007635">
    <property type="term" value="P:chemosensory behavior"/>
    <property type="evidence" value="ECO:0007669"/>
    <property type="project" value="TreeGrafter"/>
</dbReference>
<feature type="transmembrane region" description="Helical" evidence="8">
    <location>
        <begin position="170"/>
        <end position="190"/>
    </location>
</feature>
<keyword evidence="5 8" id="KW-0472">Membrane</keyword>
<evidence type="ECO:0000256" key="3">
    <source>
        <dbReference type="ARBA" id="ARBA00022692"/>
    </source>
</evidence>
<dbReference type="PANTHER" id="PTHR21143">
    <property type="entry name" value="INVERTEBRATE GUSTATORY RECEPTOR"/>
    <property type="match status" value="1"/>
</dbReference>
<evidence type="ECO:0000256" key="5">
    <source>
        <dbReference type="ARBA" id="ARBA00023136"/>
    </source>
</evidence>
<evidence type="ECO:0000256" key="7">
    <source>
        <dbReference type="ARBA" id="ARBA00023224"/>
    </source>
</evidence>
<dbReference type="GO" id="GO:0005886">
    <property type="term" value="C:plasma membrane"/>
    <property type="evidence" value="ECO:0007669"/>
    <property type="project" value="UniProtKB-SubCell"/>
</dbReference>
<dbReference type="Pfam" id="PF08395">
    <property type="entry name" value="7tm_7"/>
    <property type="match status" value="1"/>
</dbReference>
<accession>A0A6P8YNP9</accession>
<feature type="signal peptide" evidence="9">
    <location>
        <begin position="1"/>
        <end position="17"/>
    </location>
</feature>
<evidence type="ECO:0000256" key="9">
    <source>
        <dbReference type="SAM" id="SignalP"/>
    </source>
</evidence>
<comment type="function">
    <text evidence="8">Gustatory receptor which mediates acceptance or avoidance behavior, depending on its substrates.</text>
</comment>
<proteinExistence type="inferred from homology"/>
<reference evidence="11" key="1">
    <citation type="submission" date="2025-08" db="UniProtKB">
        <authorList>
            <consortium name="RefSeq"/>
        </authorList>
    </citation>
    <scope>IDENTIFICATION</scope>
    <source>
        <tissue evidence="11">Total insect</tissue>
    </source>
</reference>
<keyword evidence="3 8" id="KW-0812">Transmembrane</keyword>
<evidence type="ECO:0000256" key="6">
    <source>
        <dbReference type="ARBA" id="ARBA00023170"/>
    </source>
</evidence>
<dbReference type="RefSeq" id="XP_034238825.1">
    <property type="nucleotide sequence ID" value="XM_034382934.1"/>
</dbReference>
<dbReference type="GO" id="GO:0030425">
    <property type="term" value="C:dendrite"/>
    <property type="evidence" value="ECO:0007669"/>
    <property type="project" value="TreeGrafter"/>
</dbReference>
<sequence length="419" mass="45757">MSMMRSRRLCWLARVLGVFPLTERPAGEPVKPDAKINAVFPADAASAMPRSWTTDFSRKARGDPGPKPMLLERSAFWTCYSVLFVSVVLCATVYCTLDDFFKGEAATGVRWTSRTDQYATLCEYLSLCISALASAISACAFVGPVIRQADLLAEVDALLGLPPPAPHRFLSLWLFVVLGVIVTDSSVWLVTGSNTVFDALEDLPLYVTYYMCFTSEVLFMSDALAVKERIASVNEILVSAMPPPGTLCVRRLAKAHAMLCEAMEAVSTRYGPPLAVDMVGVLLNLVITSYFSLEDLLPFSPPGDDGTLTFMEMVFAMLHLGRIVMLVEPGSSANREAERSAVLVGYLCSTVPHGSLMYEQLKAMSTQLHHQRPAFTHCGVIELDRSLIVSIVGSVTTYLLVLLQLKPTAIHDSHTNSTA</sequence>